<organism evidence="3">
    <name type="scientific">Magallana gigas</name>
    <name type="common">Pacific oyster</name>
    <name type="synonym">Crassostrea gigas</name>
    <dbReference type="NCBI Taxonomy" id="29159"/>
    <lineage>
        <taxon>Eukaryota</taxon>
        <taxon>Metazoa</taxon>
        <taxon>Spiralia</taxon>
        <taxon>Lophotrochozoa</taxon>
        <taxon>Mollusca</taxon>
        <taxon>Bivalvia</taxon>
        <taxon>Autobranchia</taxon>
        <taxon>Pteriomorphia</taxon>
        <taxon>Ostreida</taxon>
        <taxon>Ostreoidea</taxon>
        <taxon>Ostreidae</taxon>
        <taxon>Magallana</taxon>
    </lineage>
</organism>
<dbReference type="PANTHER" id="PTHR13015:SF0">
    <property type="entry name" value="WASH COMPLEX SUBUNIT 3"/>
    <property type="match status" value="1"/>
</dbReference>
<protein>
    <submittedName>
        <fullName evidence="3 4">Coiled-coil domain-containing protein 53</fullName>
    </submittedName>
</protein>
<dbReference type="EnsemblMetazoa" id="G18048.6">
    <property type="protein sequence ID" value="G18048.6:cds"/>
    <property type="gene ID" value="G18048"/>
</dbReference>
<reference evidence="3" key="1">
    <citation type="journal article" date="2012" name="Nature">
        <title>The oyster genome reveals stress adaptation and complexity of shell formation.</title>
        <authorList>
            <person name="Zhang G."/>
            <person name="Fang X."/>
            <person name="Guo X."/>
            <person name="Li L."/>
            <person name="Luo R."/>
            <person name="Xu F."/>
            <person name="Yang P."/>
            <person name="Zhang L."/>
            <person name="Wang X."/>
            <person name="Qi H."/>
            <person name="Xiong Z."/>
            <person name="Que H."/>
            <person name="Xie Y."/>
            <person name="Holland P.W."/>
            <person name="Paps J."/>
            <person name="Zhu Y."/>
            <person name="Wu F."/>
            <person name="Chen Y."/>
            <person name="Wang J."/>
            <person name="Peng C."/>
            <person name="Meng J."/>
            <person name="Yang L."/>
            <person name="Liu J."/>
            <person name="Wen B."/>
            <person name="Zhang N."/>
            <person name="Huang Z."/>
            <person name="Zhu Q."/>
            <person name="Feng Y."/>
            <person name="Mount A."/>
            <person name="Hedgecock D."/>
            <person name="Xu Z."/>
            <person name="Liu Y."/>
            <person name="Domazet-Loso T."/>
            <person name="Du Y."/>
            <person name="Sun X."/>
            <person name="Zhang S."/>
            <person name="Liu B."/>
            <person name="Cheng P."/>
            <person name="Jiang X."/>
            <person name="Li J."/>
            <person name="Fan D."/>
            <person name="Wang W."/>
            <person name="Fu W."/>
            <person name="Wang T."/>
            <person name="Wang B."/>
            <person name="Zhang J."/>
            <person name="Peng Z."/>
            <person name="Li Y."/>
            <person name="Li N."/>
            <person name="Wang J."/>
            <person name="Chen M."/>
            <person name="He Y."/>
            <person name="Tan F."/>
            <person name="Song X."/>
            <person name="Zheng Q."/>
            <person name="Huang R."/>
            <person name="Yang H."/>
            <person name="Du X."/>
            <person name="Chen L."/>
            <person name="Yang M."/>
            <person name="Gaffney P.M."/>
            <person name="Wang S."/>
            <person name="Luo L."/>
            <person name="She Z."/>
            <person name="Ming Y."/>
            <person name="Huang W."/>
            <person name="Zhang S."/>
            <person name="Huang B."/>
            <person name="Zhang Y."/>
            <person name="Qu T."/>
            <person name="Ni P."/>
            <person name="Miao G."/>
            <person name="Wang J."/>
            <person name="Wang Q."/>
            <person name="Steinberg C.E."/>
            <person name="Wang H."/>
            <person name="Li N."/>
            <person name="Qian L."/>
            <person name="Zhang G."/>
            <person name="Li Y."/>
            <person name="Yang H."/>
            <person name="Liu X."/>
            <person name="Wang J."/>
            <person name="Yin Y."/>
            <person name="Wang J."/>
        </authorList>
    </citation>
    <scope>NUCLEOTIDE SEQUENCE [LARGE SCALE GENOMIC DNA]</scope>
    <source>
        <strain evidence="3">05x7-T-G4-1.051#20</strain>
    </source>
</reference>
<name>K1R3M2_MAGGI</name>
<evidence type="ECO:0000256" key="1">
    <source>
        <dbReference type="ARBA" id="ARBA00006290"/>
    </source>
</evidence>
<evidence type="ECO:0000313" key="5">
    <source>
        <dbReference type="Proteomes" id="UP000005408"/>
    </source>
</evidence>
<dbReference type="EnsemblMetazoa" id="G18048.7">
    <property type="protein sequence ID" value="G18048.7:cds"/>
    <property type="gene ID" value="G18048"/>
</dbReference>
<dbReference type="GO" id="GO:0071203">
    <property type="term" value="C:WASH complex"/>
    <property type="evidence" value="ECO:0007669"/>
    <property type="project" value="InterPro"/>
</dbReference>
<evidence type="ECO:0000313" key="4">
    <source>
        <dbReference type="EnsemblMetazoa" id="G18048.1:cds"/>
    </source>
</evidence>
<feature type="compositionally biased region" description="Low complexity" evidence="2">
    <location>
        <begin position="83"/>
        <end position="107"/>
    </location>
</feature>
<dbReference type="EnsemblMetazoa" id="G18048.5">
    <property type="protein sequence ID" value="G18048.5:cds"/>
    <property type="gene ID" value="G18048"/>
</dbReference>
<accession>K1R3M2</accession>
<comment type="similarity">
    <text evidence="1">Belongs to the CCDC53 family.</text>
</comment>
<feature type="region of interest" description="Disordered" evidence="2">
    <location>
        <begin position="78"/>
        <end position="209"/>
    </location>
</feature>
<dbReference type="Pfam" id="PF10152">
    <property type="entry name" value="CCDC53"/>
    <property type="match status" value="1"/>
</dbReference>
<reference evidence="4" key="2">
    <citation type="submission" date="2022-08" db="UniProtKB">
        <authorList>
            <consortium name="EnsemblMetazoa"/>
        </authorList>
    </citation>
    <scope>IDENTIFICATION</scope>
    <source>
        <strain evidence="4">05x7-T-G4-1.051#20</strain>
    </source>
</reference>
<dbReference type="PANTHER" id="PTHR13015">
    <property type="entry name" value="PROTEIN AD-016-RELATED"/>
    <property type="match status" value="1"/>
</dbReference>
<dbReference type="FunCoup" id="K1R3M2">
    <property type="interactions" value="832"/>
</dbReference>
<dbReference type="OrthoDB" id="268027at2759"/>
<dbReference type="EMBL" id="JH818918">
    <property type="protein sequence ID" value="EKC35785.1"/>
    <property type="molecule type" value="Genomic_DNA"/>
</dbReference>
<dbReference type="HOGENOM" id="CLU_117940_0_0_1"/>
<proteinExistence type="inferred from homology"/>
<evidence type="ECO:0000313" key="3">
    <source>
        <dbReference type="EMBL" id="EKC35785.1"/>
    </source>
</evidence>
<keyword evidence="5" id="KW-1185">Reference proteome</keyword>
<dbReference type="Gene3D" id="1.20.5.110">
    <property type="match status" value="1"/>
</dbReference>
<dbReference type="InterPro" id="IPR019309">
    <property type="entry name" value="WASHC3"/>
</dbReference>
<sequence>MDADGLPLVGSGVDYTKVEAIQQKRTIAFINHYITHTASFLNRFSCVCEEKLEHLSNRIQNLEITLSLLETKLSSIPGLDSVTAPASSTTAAPAATSDATSSATSGAPPAPPAPGAPPPPPTQDEAPPAPPPEEEKPANPVSKDPRFARFFKMLQVGVPEPAVKNKMRAEGLDPSFLDNPDAPAPPESSKKSDSDSDDFGDSDNDSMSD</sequence>
<feature type="compositionally biased region" description="Pro residues" evidence="2">
    <location>
        <begin position="108"/>
        <end position="131"/>
    </location>
</feature>
<gene>
    <name evidence="3" type="ORF">CGI_10018653</name>
</gene>
<dbReference type="GO" id="GO:0006887">
    <property type="term" value="P:exocytosis"/>
    <property type="evidence" value="ECO:0007669"/>
    <property type="project" value="TreeGrafter"/>
</dbReference>
<dbReference type="AlphaFoldDB" id="K1R3M2"/>
<feature type="compositionally biased region" description="Basic and acidic residues" evidence="2">
    <location>
        <begin position="133"/>
        <end position="147"/>
    </location>
</feature>
<dbReference type="Proteomes" id="UP000005408">
    <property type="component" value="Unassembled WGS sequence"/>
</dbReference>
<feature type="compositionally biased region" description="Acidic residues" evidence="2">
    <location>
        <begin position="195"/>
        <end position="209"/>
    </location>
</feature>
<evidence type="ECO:0000256" key="2">
    <source>
        <dbReference type="SAM" id="MobiDB-lite"/>
    </source>
</evidence>
<dbReference type="EnsemblMetazoa" id="G18048.1">
    <property type="protein sequence ID" value="G18048.1:cds"/>
    <property type="gene ID" value="G18048"/>
</dbReference>
<dbReference type="GO" id="GO:0030041">
    <property type="term" value="P:actin filament polymerization"/>
    <property type="evidence" value="ECO:0007669"/>
    <property type="project" value="TreeGrafter"/>
</dbReference>
<dbReference type="OMA" id="GCETKFV"/>